<dbReference type="SUPFAM" id="SSF53756">
    <property type="entry name" value="UDP-Glycosyltransferase/glycogen phosphorylase"/>
    <property type="match status" value="1"/>
</dbReference>
<sequence>MNILYLVNMNEKNRKGLFTATHEKLKEIIKHDDIDEYKVYSIQFCDAGLMKLLKKIKNKEIRNKGANHFEYEGITYEKIYIKVGVFNKIFEALNLDVLNFLPTLIKYKNIIKQSDLISCHWGYPHGRIAFWMGKIYKKKYIVTYHGSDVHTMPVKSSHIKRKVICVMENAYKNIFVSNKLHIDATKLGYDKSNYVITKNGVNFDKFYEITQKEKNEIKNDLNLTGKVVGFVGNLNKIKRADKLVEIFDNVSKNIDEEISFVIAGDGPLKQSMINDSKLKHLNIAFTGNVDVDEVRRLMNIMDVMVLPSENEGFGCVIIEANACGTRVVASNVGGIEEAIGNKDMLVESGQDFEKRFADKICDVLNSNYEKEKLIKRVHSNFTWEIVAQDEINVYKGAKYE</sequence>
<keyword evidence="3" id="KW-0328">Glycosyltransferase</keyword>
<proteinExistence type="predicted"/>
<evidence type="ECO:0000259" key="1">
    <source>
        <dbReference type="Pfam" id="PF00534"/>
    </source>
</evidence>
<dbReference type="GO" id="GO:0016757">
    <property type="term" value="F:glycosyltransferase activity"/>
    <property type="evidence" value="ECO:0007669"/>
    <property type="project" value="UniProtKB-KW"/>
</dbReference>
<evidence type="ECO:0000313" key="3">
    <source>
        <dbReference type="EMBL" id="MDK2562969.1"/>
    </source>
</evidence>
<feature type="domain" description="Glycosyltransferase subfamily 4-like N-terminal" evidence="2">
    <location>
        <begin position="85"/>
        <end position="204"/>
    </location>
</feature>
<evidence type="ECO:0000259" key="2">
    <source>
        <dbReference type="Pfam" id="PF13439"/>
    </source>
</evidence>
<reference evidence="3 4" key="1">
    <citation type="submission" date="2023-05" db="EMBL/GenBank/DDBJ databases">
        <title>Rombocin, a short stable natural nisin variant, displays selective antimicrobial activity against Listeria monocytogenes and employs dual mode of action to kill target bacterial strains.</title>
        <authorList>
            <person name="Wambui J."/>
            <person name="Stephan R."/>
            <person name="Kuipers O.P."/>
        </authorList>
    </citation>
    <scope>NUCLEOTIDE SEQUENCE [LARGE SCALE GENOMIC DNA]</scope>
    <source>
        <strain evidence="3 4">RC002</strain>
    </source>
</reference>
<dbReference type="EMBL" id="JASKYM010000002">
    <property type="protein sequence ID" value="MDK2562969.1"/>
    <property type="molecule type" value="Genomic_DNA"/>
</dbReference>
<organism evidence="3 4">
    <name type="scientific">Romboutsia sedimentorum</name>
    <dbReference type="NCBI Taxonomy" id="1368474"/>
    <lineage>
        <taxon>Bacteria</taxon>
        <taxon>Bacillati</taxon>
        <taxon>Bacillota</taxon>
        <taxon>Clostridia</taxon>
        <taxon>Peptostreptococcales</taxon>
        <taxon>Peptostreptococcaceae</taxon>
        <taxon>Romboutsia</taxon>
    </lineage>
</organism>
<dbReference type="EC" id="2.4.-.-" evidence="3"/>
<gene>
    <name evidence="3" type="ORF">QOZ84_05385</name>
</gene>
<dbReference type="InterPro" id="IPR028098">
    <property type="entry name" value="Glyco_trans_4-like_N"/>
</dbReference>
<keyword evidence="3" id="KW-0808">Transferase</keyword>
<dbReference type="InterPro" id="IPR050194">
    <property type="entry name" value="Glycosyltransferase_grp1"/>
</dbReference>
<keyword evidence="4" id="KW-1185">Reference proteome</keyword>
<dbReference type="InterPro" id="IPR001296">
    <property type="entry name" value="Glyco_trans_1"/>
</dbReference>
<dbReference type="Gene3D" id="3.40.50.2000">
    <property type="entry name" value="Glycogen Phosphorylase B"/>
    <property type="match status" value="2"/>
</dbReference>
<accession>A0ABT7E7R1</accession>
<dbReference type="Proteomes" id="UP001301012">
    <property type="component" value="Unassembled WGS sequence"/>
</dbReference>
<protein>
    <submittedName>
        <fullName evidence="3">Glycosyltransferase</fullName>
        <ecNumber evidence="3">2.4.-.-</ecNumber>
    </submittedName>
</protein>
<evidence type="ECO:0000313" key="4">
    <source>
        <dbReference type="Proteomes" id="UP001301012"/>
    </source>
</evidence>
<dbReference type="PANTHER" id="PTHR45947:SF15">
    <property type="entry name" value="TEICHURONIC ACID BIOSYNTHESIS GLYCOSYLTRANSFERASE TUAC-RELATED"/>
    <property type="match status" value="1"/>
</dbReference>
<dbReference type="Pfam" id="PF13439">
    <property type="entry name" value="Glyco_transf_4"/>
    <property type="match status" value="1"/>
</dbReference>
<dbReference type="RefSeq" id="WP_284131939.1">
    <property type="nucleotide sequence ID" value="NZ_JASKYM010000002.1"/>
</dbReference>
<feature type="domain" description="Glycosyl transferase family 1" evidence="1">
    <location>
        <begin position="212"/>
        <end position="376"/>
    </location>
</feature>
<comment type="caution">
    <text evidence="3">The sequence shown here is derived from an EMBL/GenBank/DDBJ whole genome shotgun (WGS) entry which is preliminary data.</text>
</comment>
<dbReference type="PANTHER" id="PTHR45947">
    <property type="entry name" value="SULFOQUINOVOSYL TRANSFERASE SQD2"/>
    <property type="match status" value="1"/>
</dbReference>
<name>A0ABT7E7R1_9FIRM</name>
<dbReference type="Pfam" id="PF00534">
    <property type="entry name" value="Glycos_transf_1"/>
    <property type="match status" value="1"/>
</dbReference>